<organism evidence="1 2">
    <name type="scientific">Chitinophaga pinensis (strain ATCC 43595 / DSM 2588 / LMG 13176 / NBRC 15968 / NCIMB 11800 / UQM 2034)</name>
    <dbReference type="NCBI Taxonomy" id="485918"/>
    <lineage>
        <taxon>Bacteria</taxon>
        <taxon>Pseudomonadati</taxon>
        <taxon>Bacteroidota</taxon>
        <taxon>Chitinophagia</taxon>
        <taxon>Chitinophagales</taxon>
        <taxon>Chitinophagaceae</taxon>
        <taxon>Chitinophaga</taxon>
    </lineage>
</organism>
<accession>A0A979G757</accession>
<dbReference type="Proteomes" id="UP000002215">
    <property type="component" value="Chromosome"/>
</dbReference>
<proteinExistence type="predicted"/>
<dbReference type="AlphaFoldDB" id="A0A979G757"/>
<dbReference type="RefSeq" id="WP_012792208.1">
    <property type="nucleotide sequence ID" value="NC_013132.1"/>
</dbReference>
<dbReference type="EMBL" id="CP001699">
    <property type="protein sequence ID" value="ACU62040.1"/>
    <property type="molecule type" value="Genomic_DNA"/>
</dbReference>
<protein>
    <submittedName>
        <fullName evidence="1">Uncharacterized protein</fullName>
    </submittedName>
</protein>
<name>A0A979G757_CHIPD</name>
<evidence type="ECO:0000313" key="2">
    <source>
        <dbReference type="Proteomes" id="UP000002215"/>
    </source>
</evidence>
<gene>
    <name evidence="1" type="ordered locus">Cpin_4599</name>
</gene>
<sequence length="190" mass="22060">MEQIESLIKAGKIAEAIKEAETALGQLPRTDFHQVLGKDLLHLQPILGKFLSNFYETMEEEEEDIKAIYVEMNSFSVQYERWFIHLLSYEMVPDIGNPDWLKEFTGESEKNLTITGYEALQAANKEYMQSEGYRDNERRRACELHEYIVILRFQELVKNTVNAQKGKAAWASVPIFVAAHDFEDLMYVVE</sequence>
<reference evidence="2" key="1">
    <citation type="submission" date="2009-08" db="EMBL/GenBank/DDBJ databases">
        <title>The complete genome of Chitinophaga pinensis DSM 2588.</title>
        <authorList>
            <consortium name="US DOE Joint Genome Institute (JGI-PGF)"/>
            <person name="Lucas S."/>
            <person name="Copeland A."/>
            <person name="Lapidus A."/>
            <person name="Glavina del Rio T."/>
            <person name="Dalin E."/>
            <person name="Tice H."/>
            <person name="Bruce D."/>
            <person name="Goodwin L."/>
            <person name="Pitluck S."/>
            <person name="Kyrpides N."/>
            <person name="Mavromatis K."/>
            <person name="Ivanova N."/>
            <person name="Mikhailova N."/>
            <person name="Sims D."/>
            <person name="Meinche L."/>
            <person name="Brettin T."/>
            <person name="Detter J.C."/>
            <person name="Han C."/>
            <person name="Larimer F."/>
            <person name="Land M."/>
            <person name="Hauser L."/>
            <person name="Markowitz V."/>
            <person name="Cheng J.-F."/>
            <person name="Hugenholtz P."/>
            <person name="Woyke T."/>
            <person name="Wu D."/>
            <person name="Spring S."/>
            <person name="Klenk H.-P."/>
            <person name="Eisen J.A."/>
        </authorList>
    </citation>
    <scope>NUCLEOTIDE SEQUENCE [LARGE SCALE GENOMIC DNA]</scope>
    <source>
        <strain evidence="2">ATCC 43595 / DSM 2588 / LMG 13176 / NBRC 15968 / NCIMB 11800 / UQM 2034</strain>
    </source>
</reference>
<reference evidence="1 2" key="2">
    <citation type="journal article" date="2010" name="Stand. Genomic Sci.">
        <title>Complete genome sequence of Chitinophaga pinensis type strain (UQM 2034).</title>
        <authorList>
            <person name="Glavina Del Rio T."/>
            <person name="Abt B."/>
            <person name="Spring S."/>
            <person name="Lapidus A."/>
            <person name="Nolan M."/>
            <person name="Tice H."/>
            <person name="Copeland A."/>
            <person name="Cheng J.F."/>
            <person name="Chen F."/>
            <person name="Bruce D."/>
            <person name="Goodwin L."/>
            <person name="Pitluck S."/>
            <person name="Ivanova N."/>
            <person name="Mavromatis K."/>
            <person name="Mikhailova N."/>
            <person name="Pati A."/>
            <person name="Chen A."/>
            <person name="Palaniappan K."/>
            <person name="Land M."/>
            <person name="Hauser L."/>
            <person name="Chang Y.J."/>
            <person name="Jeffries C.D."/>
            <person name="Chain P."/>
            <person name="Saunders E."/>
            <person name="Detter J.C."/>
            <person name="Brettin T."/>
            <person name="Rohde M."/>
            <person name="Goker M."/>
            <person name="Bristow J."/>
            <person name="Eisen J.A."/>
            <person name="Markowitz V."/>
            <person name="Hugenholtz P."/>
            <person name="Kyrpides N.C."/>
            <person name="Klenk H.P."/>
            <person name="Lucas S."/>
        </authorList>
    </citation>
    <scope>NUCLEOTIDE SEQUENCE [LARGE SCALE GENOMIC DNA]</scope>
    <source>
        <strain evidence="2">ATCC 43595 / DSM 2588 / LMG 13176 / NBRC 15968 / NCIMB 11800 / UQM 2034</strain>
    </source>
</reference>
<evidence type="ECO:0000313" key="1">
    <source>
        <dbReference type="EMBL" id="ACU62040.1"/>
    </source>
</evidence>
<dbReference type="KEGG" id="cpi:Cpin_4599"/>
<dbReference type="OrthoDB" id="652227at2"/>